<feature type="transmembrane region" description="Helical" evidence="1">
    <location>
        <begin position="6"/>
        <end position="23"/>
    </location>
</feature>
<keyword evidence="1" id="KW-1133">Transmembrane helix</keyword>
<comment type="caution">
    <text evidence="2">The sequence shown here is derived from an EMBL/GenBank/DDBJ whole genome shotgun (WGS) entry which is preliminary data.</text>
</comment>
<keyword evidence="1" id="KW-0812">Transmembrane</keyword>
<evidence type="ECO:0000256" key="1">
    <source>
        <dbReference type="SAM" id="Phobius"/>
    </source>
</evidence>
<reference evidence="2 3" key="1">
    <citation type="submission" date="2013-01" db="EMBL/GenBank/DDBJ databases">
        <authorList>
            <person name="Harkins D.M."/>
            <person name="Durkin A.S."/>
            <person name="Brinkac L.M."/>
            <person name="Haft D.H."/>
            <person name="Selengut J.D."/>
            <person name="Sanka R."/>
            <person name="DePew J."/>
            <person name="Purushe J."/>
            <person name="Galloway R.L."/>
            <person name="Vinetz J.M."/>
            <person name="Sutton G.G."/>
            <person name="Nierman W.C."/>
            <person name="Fouts D.E."/>
        </authorList>
    </citation>
    <scope>NUCLEOTIDE SEQUENCE [LARGE SCALE GENOMIC DNA]</scope>
    <source>
        <strain evidence="2 3">79601</strain>
    </source>
</reference>
<protein>
    <submittedName>
        <fullName evidence="2">Putative membrane protein</fullName>
    </submittedName>
</protein>
<feature type="transmembrane region" description="Helical" evidence="1">
    <location>
        <begin position="196"/>
        <end position="216"/>
    </location>
</feature>
<evidence type="ECO:0000313" key="2">
    <source>
        <dbReference type="EMBL" id="EMJ91667.1"/>
    </source>
</evidence>
<name>M6CIE9_9LEPT</name>
<feature type="transmembrane region" description="Helical" evidence="1">
    <location>
        <begin position="132"/>
        <end position="152"/>
    </location>
</feature>
<keyword evidence="1" id="KW-0472">Membrane</keyword>
<dbReference type="AlphaFoldDB" id="M6CIE9"/>
<proteinExistence type="predicted"/>
<dbReference type="EMBL" id="ANIK01000101">
    <property type="protein sequence ID" value="EMJ91667.1"/>
    <property type="molecule type" value="Genomic_DNA"/>
</dbReference>
<dbReference type="PATRIC" id="fig|1218565.3.peg.3971"/>
<accession>M6CIE9</accession>
<organism evidence="2 3">
    <name type="scientific">Leptospira alstonii serovar Sichuan str. 79601</name>
    <dbReference type="NCBI Taxonomy" id="1218565"/>
    <lineage>
        <taxon>Bacteria</taxon>
        <taxon>Pseudomonadati</taxon>
        <taxon>Spirochaetota</taxon>
        <taxon>Spirochaetia</taxon>
        <taxon>Leptospirales</taxon>
        <taxon>Leptospiraceae</taxon>
        <taxon>Leptospira</taxon>
    </lineage>
</organism>
<evidence type="ECO:0000313" key="3">
    <source>
        <dbReference type="Proteomes" id="UP000011988"/>
    </source>
</evidence>
<feature type="transmembrane region" description="Helical" evidence="1">
    <location>
        <begin position="61"/>
        <end position="82"/>
    </location>
</feature>
<feature type="transmembrane region" description="Helical" evidence="1">
    <location>
        <begin position="164"/>
        <end position="190"/>
    </location>
</feature>
<dbReference type="RefSeq" id="WP_020774893.1">
    <property type="nucleotide sequence ID" value="NZ_ANIK01000101.1"/>
</dbReference>
<feature type="transmembrane region" description="Helical" evidence="1">
    <location>
        <begin position="94"/>
        <end position="112"/>
    </location>
</feature>
<dbReference type="Proteomes" id="UP000011988">
    <property type="component" value="Unassembled WGS sequence"/>
</dbReference>
<gene>
    <name evidence="2" type="ORF">LEP1GSC194_0627</name>
</gene>
<sequence length="301" mass="34572">MNLSILLSTLTGLIHLLFGIYVYRLKADQKVQKFFLLLNLQLSTWLLIQGLRIFLPIEYRNLALNLNFIPISFAPFTLYVLCKKLERPESGIPLGAYFAAFVGIGYFVYNCLSQKMATLKDPENFIYDINANYHFFVFYLVFWMVLSIFEITPKVLVRRGDFKVRLFLVLAGAIFSLHSTAFFVYILPLFGIFKPSLASIGLLVSCLLWGVAILHFDAFHIKLKIIEGQDVPLINKVASGGFLRLLSKMDPMRFVQKSLKTKSAITERILIQDYELASNSEELPLEKRVQILSRKFGKYLK</sequence>
<dbReference type="NCBIfam" id="NF047679">
    <property type="entry name" value="LIC10906_fam"/>
    <property type="match status" value="1"/>
</dbReference>